<name>A0A916Y2V7_9MICO</name>
<dbReference type="Gene3D" id="3.90.1310.10">
    <property type="entry name" value="Penicillin-binding protein 2a (Domain 2)"/>
    <property type="match status" value="1"/>
</dbReference>
<dbReference type="SUPFAM" id="SSF56601">
    <property type="entry name" value="beta-lactamase/transpeptidase-like"/>
    <property type="match status" value="1"/>
</dbReference>
<dbReference type="InterPro" id="IPR001460">
    <property type="entry name" value="PCN-bd_Tpept"/>
</dbReference>
<keyword evidence="3" id="KW-0132">Cell division</keyword>
<dbReference type="InterPro" id="IPR050515">
    <property type="entry name" value="Beta-lactam/transpept"/>
</dbReference>
<evidence type="ECO:0000259" key="1">
    <source>
        <dbReference type="Pfam" id="PF00905"/>
    </source>
</evidence>
<dbReference type="GO" id="GO:0071972">
    <property type="term" value="F:peptidoglycan L,D-transpeptidase activity"/>
    <property type="evidence" value="ECO:0007669"/>
    <property type="project" value="TreeGrafter"/>
</dbReference>
<comment type="caution">
    <text evidence="3">The sequence shown here is derived from an EMBL/GenBank/DDBJ whole genome shotgun (WGS) entry which is preliminary data.</text>
</comment>
<dbReference type="RefSeq" id="WP_188710687.1">
    <property type="nucleotide sequence ID" value="NZ_BMHO01000001.1"/>
</dbReference>
<feature type="domain" description="Penicillin-binding protein transpeptidase" evidence="1">
    <location>
        <begin position="158"/>
        <end position="481"/>
    </location>
</feature>
<evidence type="ECO:0000313" key="3">
    <source>
        <dbReference type="EMBL" id="GGD27462.1"/>
    </source>
</evidence>
<gene>
    <name evidence="3" type="ORF">GCM10010915_04410</name>
</gene>
<keyword evidence="3" id="KW-0131">Cell cycle</keyword>
<accession>A0A916Y2V7</accession>
<dbReference type="AlphaFoldDB" id="A0A916Y2V7"/>
<dbReference type="GO" id="GO:0071555">
    <property type="term" value="P:cell wall organization"/>
    <property type="evidence" value="ECO:0007669"/>
    <property type="project" value="TreeGrafter"/>
</dbReference>
<sequence>MTKEIRRLSIIVAFMFVALFASTSVIQVFSASELAGNENNRRTLYDSYEVRRGTIIAGGEQIARSQSTNDRYAYQRVYTDPLMWAGVTGYFNPALGSATGLELAMNQELSGFADSGFLSRLNQVVTGQEPRGSSVELTLDPAVQRAAYDAMIGMGFSGAVVAVEPDTGRLLALVSTPGFDANALAVHDSEQAQAAYDQLEGDELHPLVNKALRQTYQPGSIFKIVVAAAALESGDFTPDSTFDNPAEYTLPGSGTTIYNATRGTCGGLGSDEVTLAETIEYSCNIPMAQLADELGAEAIREQAERFGFGSEFAVPLTSVPSVYDPSGAAQTAQSGYGQNRVLSTPLQAAMWTAAIANGGTLMSPWMVDQVVGEDLSVQQQYTASEIGRALDEDVAESVTEMMVSSVTTGAASNARIEGVDVAGKTGTAENDDAPHTLWFTGFAPAEDPEVAVAVVVEDGGGQGQSGFGNTIAAPIAKKVMEAVLAQ</sequence>
<proteinExistence type="predicted"/>
<dbReference type="GO" id="GO:0008658">
    <property type="term" value="F:penicillin binding"/>
    <property type="evidence" value="ECO:0007669"/>
    <property type="project" value="InterPro"/>
</dbReference>
<dbReference type="GO" id="GO:0005886">
    <property type="term" value="C:plasma membrane"/>
    <property type="evidence" value="ECO:0007669"/>
    <property type="project" value="TreeGrafter"/>
</dbReference>
<dbReference type="Pfam" id="PF00905">
    <property type="entry name" value="Transpeptidase"/>
    <property type="match status" value="1"/>
</dbReference>
<dbReference type="PANTHER" id="PTHR30627:SF24">
    <property type="entry name" value="PENICILLIN-BINDING PROTEIN 4B"/>
    <property type="match status" value="1"/>
</dbReference>
<reference evidence="3" key="1">
    <citation type="journal article" date="2014" name="Int. J. Syst. Evol. Microbiol.">
        <title>Complete genome sequence of Corynebacterium casei LMG S-19264T (=DSM 44701T), isolated from a smear-ripened cheese.</title>
        <authorList>
            <consortium name="US DOE Joint Genome Institute (JGI-PGF)"/>
            <person name="Walter F."/>
            <person name="Albersmeier A."/>
            <person name="Kalinowski J."/>
            <person name="Ruckert C."/>
        </authorList>
    </citation>
    <scope>NUCLEOTIDE SEQUENCE</scope>
    <source>
        <strain evidence="3">CGMCC 1.15152</strain>
    </source>
</reference>
<protein>
    <submittedName>
        <fullName evidence="3">Cell division protein FtsI</fullName>
    </submittedName>
</protein>
<dbReference type="EMBL" id="BMHO01000001">
    <property type="protein sequence ID" value="GGD27462.1"/>
    <property type="molecule type" value="Genomic_DNA"/>
</dbReference>
<dbReference type="PANTHER" id="PTHR30627">
    <property type="entry name" value="PEPTIDOGLYCAN D,D-TRANSPEPTIDASE"/>
    <property type="match status" value="1"/>
</dbReference>
<dbReference type="Proteomes" id="UP000633205">
    <property type="component" value="Unassembled WGS sequence"/>
</dbReference>
<organism evidence="3 4">
    <name type="scientific">Microbacterium faecale</name>
    <dbReference type="NCBI Taxonomy" id="1804630"/>
    <lineage>
        <taxon>Bacteria</taxon>
        <taxon>Bacillati</taxon>
        <taxon>Actinomycetota</taxon>
        <taxon>Actinomycetes</taxon>
        <taxon>Micrococcales</taxon>
        <taxon>Microbacteriaceae</taxon>
        <taxon>Microbacterium</taxon>
    </lineage>
</organism>
<dbReference type="GO" id="GO:0051301">
    <property type="term" value="P:cell division"/>
    <property type="evidence" value="ECO:0007669"/>
    <property type="project" value="UniProtKB-KW"/>
</dbReference>
<evidence type="ECO:0000313" key="4">
    <source>
        <dbReference type="Proteomes" id="UP000633205"/>
    </source>
</evidence>
<keyword evidence="4" id="KW-1185">Reference proteome</keyword>
<dbReference type="Gene3D" id="3.40.710.10">
    <property type="entry name" value="DD-peptidase/beta-lactamase superfamily"/>
    <property type="match status" value="1"/>
</dbReference>
<dbReference type="InterPro" id="IPR054120">
    <property type="entry name" value="PBPA_dimer"/>
</dbReference>
<dbReference type="Pfam" id="PF21922">
    <property type="entry name" value="PBP_dimer_2"/>
    <property type="match status" value="1"/>
</dbReference>
<evidence type="ECO:0000259" key="2">
    <source>
        <dbReference type="Pfam" id="PF21922"/>
    </source>
</evidence>
<dbReference type="InterPro" id="IPR012338">
    <property type="entry name" value="Beta-lactam/transpept-like"/>
</dbReference>
<reference evidence="3" key="2">
    <citation type="submission" date="2020-09" db="EMBL/GenBank/DDBJ databases">
        <authorList>
            <person name="Sun Q."/>
            <person name="Zhou Y."/>
        </authorList>
    </citation>
    <scope>NUCLEOTIDE SEQUENCE</scope>
    <source>
        <strain evidence="3">CGMCC 1.15152</strain>
    </source>
</reference>
<feature type="domain" description="Penicillin binding protein A dimerisation" evidence="2">
    <location>
        <begin position="52"/>
        <end position="135"/>
    </location>
</feature>